<dbReference type="Gene3D" id="2.160.20.10">
    <property type="entry name" value="Single-stranded right-handed beta-helix, Pectin lyase-like"/>
    <property type="match status" value="1"/>
</dbReference>
<organism evidence="7 8">
    <name type="scientific">Dichanthelium oligosanthes</name>
    <dbReference type="NCBI Taxonomy" id="888268"/>
    <lineage>
        <taxon>Eukaryota</taxon>
        <taxon>Viridiplantae</taxon>
        <taxon>Streptophyta</taxon>
        <taxon>Embryophyta</taxon>
        <taxon>Tracheophyta</taxon>
        <taxon>Spermatophyta</taxon>
        <taxon>Magnoliopsida</taxon>
        <taxon>Liliopsida</taxon>
        <taxon>Poales</taxon>
        <taxon>Poaceae</taxon>
        <taxon>PACMAD clade</taxon>
        <taxon>Panicoideae</taxon>
        <taxon>Panicodae</taxon>
        <taxon>Paniceae</taxon>
        <taxon>Dichantheliinae</taxon>
        <taxon>Dichanthelium</taxon>
    </lineage>
</organism>
<sequence length="188" mass="20240">MSAQINGAAAVAAAFVVFSAHLYFPTTAHFYSPTTPLFGNLSDLTAPFPFYPLTVSSVSIDHQYDCKYNPLCEDFPPDFPPPDTPAVSVFCVDPNGCCDFTTVQAAVDAVPNHSRKRNVVWINKGIYFEKVMIPASKPNITFQGQGFDMTAIAWNDTAKSANGTFSSASVSVFASGFIAKNISFIVTA</sequence>
<feature type="domain" description="Pectinesterase catalytic" evidence="6">
    <location>
        <begin position="92"/>
        <end position="188"/>
    </location>
</feature>
<comment type="pathway">
    <text evidence="1">Glycan metabolism; pectin degradation; 2-dehydro-3-deoxy-D-gluconate from pectin: step 1/5.</text>
</comment>
<dbReference type="GO" id="GO:0045490">
    <property type="term" value="P:pectin catabolic process"/>
    <property type="evidence" value="ECO:0007669"/>
    <property type="project" value="UniProtKB-UniPathway"/>
</dbReference>
<evidence type="ECO:0000313" key="8">
    <source>
        <dbReference type="Proteomes" id="UP000095767"/>
    </source>
</evidence>
<dbReference type="OrthoDB" id="2019149at2759"/>
<reference evidence="7 8" key="1">
    <citation type="submission" date="2016-09" db="EMBL/GenBank/DDBJ databases">
        <title>The draft genome of Dichanthelium oligosanthes: A C3 panicoid grass species.</title>
        <authorList>
            <person name="Studer A.J."/>
            <person name="Schnable J.C."/>
            <person name="Brutnell T.P."/>
        </authorList>
    </citation>
    <scope>NUCLEOTIDE SEQUENCE [LARGE SCALE GENOMIC DNA]</scope>
    <source>
        <strain evidence="8">cv. Kellogg 1175</strain>
        <tissue evidence="7">Leaf</tissue>
    </source>
</reference>
<keyword evidence="5" id="KW-0063">Aspartyl esterase</keyword>
<dbReference type="Pfam" id="PF01095">
    <property type="entry name" value="Pectinesterase"/>
    <property type="match status" value="1"/>
</dbReference>
<dbReference type="STRING" id="888268.A0A1E5WL97"/>
<dbReference type="InterPro" id="IPR012334">
    <property type="entry name" value="Pectin_lyas_fold"/>
</dbReference>
<dbReference type="GO" id="GO:0042545">
    <property type="term" value="P:cell wall modification"/>
    <property type="evidence" value="ECO:0007669"/>
    <property type="project" value="InterPro"/>
</dbReference>
<evidence type="ECO:0000256" key="2">
    <source>
        <dbReference type="ARBA" id="ARBA00008891"/>
    </source>
</evidence>
<dbReference type="InterPro" id="IPR011050">
    <property type="entry name" value="Pectin_lyase_fold/virulence"/>
</dbReference>
<name>A0A1E5WL97_9POAL</name>
<dbReference type="PANTHER" id="PTHR31321:SF33">
    <property type="entry name" value="PECTINESTERASE 8-RELATED"/>
    <property type="match status" value="1"/>
</dbReference>
<dbReference type="AlphaFoldDB" id="A0A1E5WL97"/>
<dbReference type="PANTHER" id="PTHR31321">
    <property type="entry name" value="ACYL-COA THIOESTER HYDROLASE YBHC-RELATED"/>
    <property type="match status" value="1"/>
</dbReference>
<dbReference type="InterPro" id="IPR000070">
    <property type="entry name" value="Pectinesterase_cat"/>
</dbReference>
<proteinExistence type="inferred from homology"/>
<evidence type="ECO:0000256" key="1">
    <source>
        <dbReference type="ARBA" id="ARBA00005184"/>
    </source>
</evidence>
<dbReference type="SUPFAM" id="SSF51126">
    <property type="entry name" value="Pectin lyase-like"/>
    <property type="match status" value="1"/>
</dbReference>
<dbReference type="GO" id="GO:0030599">
    <property type="term" value="F:pectinesterase activity"/>
    <property type="evidence" value="ECO:0007669"/>
    <property type="project" value="UniProtKB-EC"/>
</dbReference>
<dbReference type="Proteomes" id="UP000095767">
    <property type="component" value="Unassembled WGS sequence"/>
</dbReference>
<gene>
    <name evidence="7" type="ORF">BAE44_0000848</name>
</gene>
<protein>
    <recommendedName>
        <fullName evidence="3">pectinesterase</fullName>
        <ecNumber evidence="3">3.1.1.11</ecNumber>
    </recommendedName>
</protein>
<keyword evidence="4" id="KW-0378">Hydrolase</keyword>
<dbReference type="EMBL" id="LWDX02002897">
    <property type="protein sequence ID" value="OEL38133.1"/>
    <property type="molecule type" value="Genomic_DNA"/>
</dbReference>
<comment type="similarity">
    <text evidence="2">Belongs to the pectinesterase family.</text>
</comment>
<dbReference type="EC" id="3.1.1.11" evidence="3"/>
<dbReference type="UniPathway" id="UPA00545">
    <property type="reaction ID" value="UER00823"/>
</dbReference>
<keyword evidence="8" id="KW-1185">Reference proteome</keyword>
<evidence type="ECO:0000259" key="6">
    <source>
        <dbReference type="Pfam" id="PF01095"/>
    </source>
</evidence>
<accession>A0A1E5WL97</accession>
<evidence type="ECO:0000256" key="3">
    <source>
        <dbReference type="ARBA" id="ARBA00013229"/>
    </source>
</evidence>
<evidence type="ECO:0000256" key="5">
    <source>
        <dbReference type="ARBA" id="ARBA00023085"/>
    </source>
</evidence>
<evidence type="ECO:0000313" key="7">
    <source>
        <dbReference type="EMBL" id="OEL38133.1"/>
    </source>
</evidence>
<comment type="caution">
    <text evidence="7">The sequence shown here is derived from an EMBL/GenBank/DDBJ whole genome shotgun (WGS) entry which is preliminary data.</text>
</comment>
<evidence type="ECO:0000256" key="4">
    <source>
        <dbReference type="ARBA" id="ARBA00022801"/>
    </source>
</evidence>